<dbReference type="Pfam" id="PF00440">
    <property type="entry name" value="TetR_N"/>
    <property type="match status" value="1"/>
</dbReference>
<feature type="DNA-binding region" description="H-T-H motif" evidence="2">
    <location>
        <begin position="37"/>
        <end position="56"/>
    </location>
</feature>
<evidence type="ECO:0000256" key="1">
    <source>
        <dbReference type="ARBA" id="ARBA00023125"/>
    </source>
</evidence>
<dbReference type="InterPro" id="IPR001647">
    <property type="entry name" value="HTH_TetR"/>
</dbReference>
<dbReference type="Gene3D" id="1.10.357.10">
    <property type="entry name" value="Tetracycline Repressor, domain 2"/>
    <property type="match status" value="1"/>
</dbReference>
<feature type="domain" description="HTH tetR-type" evidence="3">
    <location>
        <begin position="14"/>
        <end position="74"/>
    </location>
</feature>
<dbReference type="InterPro" id="IPR041678">
    <property type="entry name" value="TetR_C_16"/>
</dbReference>
<dbReference type="InterPro" id="IPR050109">
    <property type="entry name" value="HTH-type_TetR-like_transc_reg"/>
</dbReference>
<reference evidence="4" key="1">
    <citation type="submission" date="2022-10" db="EMBL/GenBank/DDBJ databases">
        <title>The complete genomes of actinobacterial strains from the NBC collection.</title>
        <authorList>
            <person name="Joergensen T.S."/>
            <person name="Alvarez Arevalo M."/>
            <person name="Sterndorff E.B."/>
            <person name="Faurdal D."/>
            <person name="Vuksanovic O."/>
            <person name="Mourched A.-S."/>
            <person name="Charusanti P."/>
            <person name="Shaw S."/>
            <person name="Blin K."/>
            <person name="Weber T."/>
        </authorList>
    </citation>
    <scope>NUCLEOTIDE SEQUENCE</scope>
    <source>
        <strain evidence="4">NBC_01482</strain>
    </source>
</reference>
<evidence type="ECO:0000313" key="4">
    <source>
        <dbReference type="EMBL" id="WUV45048.1"/>
    </source>
</evidence>
<dbReference type="EMBL" id="CP109441">
    <property type="protein sequence ID" value="WUV45048.1"/>
    <property type="molecule type" value="Genomic_DNA"/>
</dbReference>
<evidence type="ECO:0000313" key="5">
    <source>
        <dbReference type="Proteomes" id="UP001432062"/>
    </source>
</evidence>
<gene>
    <name evidence="4" type="ORF">OG563_38955</name>
</gene>
<keyword evidence="1 2" id="KW-0238">DNA-binding</keyword>
<dbReference type="SUPFAM" id="SSF46689">
    <property type="entry name" value="Homeodomain-like"/>
    <property type="match status" value="1"/>
</dbReference>
<dbReference type="Gene3D" id="1.10.10.60">
    <property type="entry name" value="Homeodomain-like"/>
    <property type="match status" value="1"/>
</dbReference>
<evidence type="ECO:0000259" key="3">
    <source>
        <dbReference type="PROSITE" id="PS50977"/>
    </source>
</evidence>
<protein>
    <submittedName>
        <fullName evidence="4">TetR/AcrR family transcriptional regulator</fullName>
    </submittedName>
</protein>
<name>A0ABZ1YPU7_9NOCA</name>
<dbReference type="PANTHER" id="PTHR30055:SF235">
    <property type="entry name" value="TRANSCRIPTIONAL REGULATORY PROTEIN"/>
    <property type="match status" value="1"/>
</dbReference>
<dbReference type="InterPro" id="IPR036271">
    <property type="entry name" value="Tet_transcr_reg_TetR-rel_C_sf"/>
</dbReference>
<dbReference type="PANTHER" id="PTHR30055">
    <property type="entry name" value="HTH-TYPE TRANSCRIPTIONAL REGULATOR RUTR"/>
    <property type="match status" value="1"/>
</dbReference>
<dbReference type="SUPFAM" id="SSF48498">
    <property type="entry name" value="Tetracyclin repressor-like, C-terminal domain"/>
    <property type="match status" value="1"/>
</dbReference>
<keyword evidence="5" id="KW-1185">Reference proteome</keyword>
<proteinExistence type="predicted"/>
<dbReference type="Proteomes" id="UP001432062">
    <property type="component" value="Chromosome"/>
</dbReference>
<organism evidence="4 5">
    <name type="scientific">Nocardia vinacea</name>
    <dbReference type="NCBI Taxonomy" id="96468"/>
    <lineage>
        <taxon>Bacteria</taxon>
        <taxon>Bacillati</taxon>
        <taxon>Actinomycetota</taxon>
        <taxon>Actinomycetes</taxon>
        <taxon>Mycobacteriales</taxon>
        <taxon>Nocardiaceae</taxon>
        <taxon>Nocardia</taxon>
    </lineage>
</organism>
<dbReference type="RefSeq" id="WP_329408348.1">
    <property type="nucleotide sequence ID" value="NZ_CP109441.1"/>
</dbReference>
<dbReference type="PRINTS" id="PR00455">
    <property type="entry name" value="HTHTETR"/>
</dbReference>
<dbReference type="Pfam" id="PF17920">
    <property type="entry name" value="TetR_C_16"/>
    <property type="match status" value="1"/>
</dbReference>
<evidence type="ECO:0000256" key="2">
    <source>
        <dbReference type="PROSITE-ProRule" id="PRU00335"/>
    </source>
</evidence>
<dbReference type="PROSITE" id="PS50977">
    <property type="entry name" value="HTH_TETR_2"/>
    <property type="match status" value="1"/>
</dbReference>
<sequence>MTETTVPGRRRDRAATRSALLDAARIRFATTGFDRTGVRDIAGDVGVDPALVFRYFGSKQQLYAEAMHIEIPKGVAADRHRPVVSIADALLRDVVFADRPEFGGEHPLVAGLRSAGHEVVRDQLRAQLCDGYLGEMAARLGGADGALRAELIGALLLGLGVMRTVVGAPAVSEASFEQTRALVAGMVRSLSGERPR</sequence>
<accession>A0ABZ1YPU7</accession>
<dbReference type="InterPro" id="IPR009057">
    <property type="entry name" value="Homeodomain-like_sf"/>
</dbReference>